<evidence type="ECO:0000313" key="8">
    <source>
        <dbReference type="Proteomes" id="UP000642070"/>
    </source>
</evidence>
<feature type="domain" description="CheR-type methyltransferase" evidence="6">
    <location>
        <begin position="4"/>
        <end position="275"/>
    </location>
</feature>
<dbReference type="SMART" id="SM00138">
    <property type="entry name" value="MeTrc"/>
    <property type="match status" value="1"/>
</dbReference>
<dbReference type="InterPro" id="IPR029063">
    <property type="entry name" value="SAM-dependent_MTases_sf"/>
</dbReference>
<reference evidence="7" key="1">
    <citation type="journal article" date="2014" name="Int. J. Syst. Evol. Microbiol.">
        <title>Complete genome sequence of Corynebacterium casei LMG S-19264T (=DSM 44701T), isolated from a smear-ripened cheese.</title>
        <authorList>
            <consortium name="US DOE Joint Genome Institute (JGI-PGF)"/>
            <person name="Walter F."/>
            <person name="Albersmeier A."/>
            <person name="Kalinowski J."/>
            <person name="Ruckert C."/>
        </authorList>
    </citation>
    <scope>NUCLEOTIDE SEQUENCE</scope>
    <source>
        <strain evidence="7">JCM 19831</strain>
    </source>
</reference>
<dbReference type="InterPro" id="IPR022642">
    <property type="entry name" value="CheR_C"/>
</dbReference>
<dbReference type="AlphaFoldDB" id="A0A917TPX7"/>
<evidence type="ECO:0000259" key="6">
    <source>
        <dbReference type="PROSITE" id="PS50123"/>
    </source>
</evidence>
<dbReference type="Gene3D" id="3.40.50.150">
    <property type="entry name" value="Vaccinia Virus protein VP39"/>
    <property type="match status" value="1"/>
</dbReference>
<dbReference type="InterPro" id="IPR022641">
    <property type="entry name" value="CheR_N"/>
</dbReference>
<dbReference type="InterPro" id="IPR000780">
    <property type="entry name" value="CheR_MeTrfase"/>
</dbReference>
<evidence type="ECO:0000256" key="1">
    <source>
        <dbReference type="ARBA" id="ARBA00001541"/>
    </source>
</evidence>
<dbReference type="Proteomes" id="UP000642070">
    <property type="component" value="Unassembled WGS sequence"/>
</dbReference>
<reference evidence="7" key="2">
    <citation type="submission" date="2020-09" db="EMBL/GenBank/DDBJ databases">
        <authorList>
            <person name="Sun Q."/>
            <person name="Ohkuma M."/>
        </authorList>
    </citation>
    <scope>NUCLEOTIDE SEQUENCE</scope>
    <source>
        <strain evidence="7">JCM 19831</strain>
    </source>
</reference>
<dbReference type="PRINTS" id="PR00996">
    <property type="entry name" value="CHERMTFRASE"/>
</dbReference>
<dbReference type="GO" id="GO:0032259">
    <property type="term" value="P:methylation"/>
    <property type="evidence" value="ECO:0007669"/>
    <property type="project" value="UniProtKB-KW"/>
</dbReference>
<dbReference type="InterPro" id="IPR036804">
    <property type="entry name" value="CheR_N_sf"/>
</dbReference>
<evidence type="ECO:0000256" key="2">
    <source>
        <dbReference type="ARBA" id="ARBA00012534"/>
    </source>
</evidence>
<keyword evidence="5" id="KW-0949">S-adenosyl-L-methionine</keyword>
<name>A0A917TPX7_9ACTN</name>
<dbReference type="Gene3D" id="1.10.155.10">
    <property type="entry name" value="Chemotaxis receptor methyltransferase CheR, N-terminal domain"/>
    <property type="match status" value="1"/>
</dbReference>
<protein>
    <recommendedName>
        <fullName evidence="2">protein-glutamate O-methyltransferase</fullName>
        <ecNumber evidence="2">2.1.1.80</ecNumber>
    </recommendedName>
</protein>
<organism evidence="7 8">
    <name type="scientific">Dactylosporangium sucinum</name>
    <dbReference type="NCBI Taxonomy" id="1424081"/>
    <lineage>
        <taxon>Bacteria</taxon>
        <taxon>Bacillati</taxon>
        <taxon>Actinomycetota</taxon>
        <taxon>Actinomycetes</taxon>
        <taxon>Micromonosporales</taxon>
        <taxon>Micromonosporaceae</taxon>
        <taxon>Dactylosporangium</taxon>
    </lineage>
</organism>
<gene>
    <name evidence="7" type="primary">cheR-1</name>
    <name evidence="7" type="ORF">GCM10007977_035180</name>
</gene>
<dbReference type="InterPro" id="IPR026024">
    <property type="entry name" value="Chemotaxis_MeTrfase_CheR"/>
</dbReference>
<accession>A0A917TPX7</accession>
<sequence length="280" mass="31116">MTGSIEAPPEISGPEFAAISTLLHERTGIRLAAGKETLVMGRLGRRLRQLGLPTYADYVRLLHHPGGEEVRQAIDLLTTNETSFFRESPHFDYLREVVVPAHASAHRIFRLWSAASSSGEEAYTAAMVLAENPPAGSFEIVGTDVSTRIIAGARRGLYPIEAAARIPMPMLRKYWLKGRDEYAGLMAAGSTLREKVTFRHANLLDDLGDLGRFDVILLRNVMIYFDHPTKASLIRRLQDMLYPRGHLIVSLSESLNAVPSRLRMVRPSIYRLPAVEGLDG</sequence>
<keyword evidence="8" id="KW-1185">Reference proteome</keyword>
<dbReference type="Pfam" id="PF01739">
    <property type="entry name" value="CheR"/>
    <property type="match status" value="1"/>
</dbReference>
<dbReference type="EC" id="2.1.1.80" evidence="2"/>
<evidence type="ECO:0000256" key="4">
    <source>
        <dbReference type="ARBA" id="ARBA00022679"/>
    </source>
</evidence>
<comment type="caution">
    <text evidence="7">The sequence shown here is derived from an EMBL/GenBank/DDBJ whole genome shotgun (WGS) entry which is preliminary data.</text>
</comment>
<dbReference type="InterPro" id="IPR050903">
    <property type="entry name" value="Bact_Chemotaxis_MeTrfase"/>
</dbReference>
<dbReference type="RefSeq" id="WP_229835320.1">
    <property type="nucleotide sequence ID" value="NZ_BMPI01000015.1"/>
</dbReference>
<dbReference type="GO" id="GO:0008983">
    <property type="term" value="F:protein-glutamate O-methyltransferase activity"/>
    <property type="evidence" value="ECO:0007669"/>
    <property type="project" value="UniProtKB-EC"/>
</dbReference>
<comment type="catalytic activity">
    <reaction evidence="1">
        <text>L-glutamyl-[protein] + S-adenosyl-L-methionine = [protein]-L-glutamate 5-O-methyl ester + S-adenosyl-L-homocysteine</text>
        <dbReference type="Rhea" id="RHEA:24452"/>
        <dbReference type="Rhea" id="RHEA-COMP:10208"/>
        <dbReference type="Rhea" id="RHEA-COMP:10311"/>
        <dbReference type="ChEBI" id="CHEBI:29973"/>
        <dbReference type="ChEBI" id="CHEBI:57856"/>
        <dbReference type="ChEBI" id="CHEBI:59789"/>
        <dbReference type="ChEBI" id="CHEBI:82795"/>
        <dbReference type="EC" id="2.1.1.80"/>
    </reaction>
</comment>
<evidence type="ECO:0000313" key="7">
    <source>
        <dbReference type="EMBL" id="GGM30853.1"/>
    </source>
</evidence>
<dbReference type="SUPFAM" id="SSF47757">
    <property type="entry name" value="Chemotaxis receptor methyltransferase CheR, N-terminal domain"/>
    <property type="match status" value="1"/>
</dbReference>
<keyword evidence="4" id="KW-0808">Transferase</keyword>
<dbReference type="PANTHER" id="PTHR24422:SF26">
    <property type="entry name" value="CHEMOTAXIS PROTEIN METHYLTRANSFERASE"/>
    <property type="match status" value="1"/>
</dbReference>
<evidence type="ECO:0000256" key="3">
    <source>
        <dbReference type="ARBA" id="ARBA00022603"/>
    </source>
</evidence>
<dbReference type="PROSITE" id="PS50123">
    <property type="entry name" value="CHER"/>
    <property type="match status" value="1"/>
</dbReference>
<dbReference type="EMBL" id="BMPI01000015">
    <property type="protein sequence ID" value="GGM30853.1"/>
    <property type="molecule type" value="Genomic_DNA"/>
</dbReference>
<evidence type="ECO:0000256" key="5">
    <source>
        <dbReference type="ARBA" id="ARBA00022691"/>
    </source>
</evidence>
<dbReference type="SUPFAM" id="SSF53335">
    <property type="entry name" value="S-adenosyl-L-methionine-dependent methyltransferases"/>
    <property type="match status" value="1"/>
</dbReference>
<keyword evidence="3 7" id="KW-0489">Methyltransferase</keyword>
<dbReference type="PIRSF" id="PIRSF000410">
    <property type="entry name" value="CheR"/>
    <property type="match status" value="1"/>
</dbReference>
<dbReference type="Pfam" id="PF03705">
    <property type="entry name" value="CheR_N"/>
    <property type="match status" value="1"/>
</dbReference>
<proteinExistence type="predicted"/>
<dbReference type="PANTHER" id="PTHR24422">
    <property type="entry name" value="CHEMOTAXIS PROTEIN METHYLTRANSFERASE"/>
    <property type="match status" value="1"/>
</dbReference>